<dbReference type="AlphaFoldDB" id="A0AAD3UBI6"/>
<name>A0AAD3UBI6_AERHY</name>
<evidence type="ECO:0000259" key="1">
    <source>
        <dbReference type="Pfam" id="PF07866"/>
    </source>
</evidence>
<dbReference type="Pfam" id="PF07866">
    <property type="entry name" value="DUF1653"/>
    <property type="match status" value="1"/>
</dbReference>
<dbReference type="InterPro" id="IPR037135">
    <property type="entry name" value="DUF1653-like_dom_sf"/>
</dbReference>
<gene>
    <name evidence="2" type="ORF">JAJ28_002656</name>
</gene>
<sequence length="117" mass="12829">MLKYSLSLARLACVKNVIIFVGAGLKSRACGLRAMLAPPGVDIEGVPMQAPAVGRYRHFKGGYYQVLTLALHTETGEQLVIYQSEQDGAVYARPVAMFMEWIEHQGDVVSRFTPIAS</sequence>
<feature type="domain" description="DUF1653" evidence="1">
    <location>
        <begin position="54"/>
        <end position="113"/>
    </location>
</feature>
<comment type="caution">
    <text evidence="2">The sequence shown here is derived from an EMBL/GenBank/DDBJ whole genome shotgun (WGS) entry which is preliminary data.</text>
</comment>
<organism evidence="2 3">
    <name type="scientific">Aeromonas hydrophila</name>
    <dbReference type="NCBI Taxonomy" id="644"/>
    <lineage>
        <taxon>Bacteria</taxon>
        <taxon>Pseudomonadati</taxon>
        <taxon>Pseudomonadota</taxon>
        <taxon>Gammaproteobacteria</taxon>
        <taxon>Aeromonadales</taxon>
        <taxon>Aeromonadaceae</taxon>
        <taxon>Aeromonas</taxon>
    </lineage>
</organism>
<evidence type="ECO:0000313" key="3">
    <source>
        <dbReference type="Proteomes" id="UP000859505"/>
    </source>
</evidence>
<dbReference type="InterPro" id="IPR023387">
    <property type="entry name" value="DUF1653-like_dom"/>
</dbReference>
<reference evidence="2" key="1">
    <citation type="journal article" date="2018" name="Genome Biol.">
        <title>SKESA: strategic k-mer extension for scrupulous assemblies.</title>
        <authorList>
            <person name="Souvorov A."/>
            <person name="Agarwala R."/>
            <person name="Lipman D.J."/>
        </authorList>
    </citation>
    <scope>NUCLEOTIDE SEQUENCE</scope>
    <source>
        <strain evidence="2">OLC2673_Aeromonas</strain>
    </source>
</reference>
<reference evidence="2" key="2">
    <citation type="submission" date="2020-01" db="EMBL/GenBank/DDBJ databases">
        <authorList>
            <consortium name="NCBI Pathogen Detection Project"/>
        </authorList>
    </citation>
    <scope>NUCLEOTIDE SEQUENCE</scope>
    <source>
        <strain evidence="2">OLC2673_Aeromonas</strain>
    </source>
</reference>
<dbReference type="EMBL" id="DACTUL010000020">
    <property type="protein sequence ID" value="HAT6344906.1"/>
    <property type="molecule type" value="Genomic_DNA"/>
</dbReference>
<accession>A0AAD3UBI6</accession>
<evidence type="ECO:0000313" key="2">
    <source>
        <dbReference type="EMBL" id="HAT6344906.1"/>
    </source>
</evidence>
<protein>
    <submittedName>
        <fullName evidence="2">DUF1653 domain-containing protein</fullName>
    </submittedName>
</protein>
<proteinExistence type="predicted"/>
<dbReference type="Gene3D" id="2.30.30.320">
    <property type="entry name" value="DUF1653-like domain"/>
    <property type="match status" value="1"/>
</dbReference>
<dbReference type="Proteomes" id="UP000859505">
    <property type="component" value="Unassembled WGS sequence"/>
</dbReference>